<dbReference type="CDD" id="cd00096">
    <property type="entry name" value="Ig"/>
    <property type="match status" value="1"/>
</dbReference>
<evidence type="ECO:0000256" key="5">
    <source>
        <dbReference type="ARBA" id="ARBA00023098"/>
    </source>
</evidence>
<reference evidence="10" key="1">
    <citation type="submission" date="2024-02" db="UniProtKB">
        <authorList>
            <consortium name="WormBaseParasite"/>
        </authorList>
    </citation>
    <scope>IDENTIFICATION</scope>
</reference>
<keyword evidence="3" id="KW-0378">Hydrolase</keyword>
<evidence type="ECO:0008006" key="11">
    <source>
        <dbReference type="Google" id="ProtNLM"/>
    </source>
</evidence>
<dbReference type="SUPFAM" id="SSF53474">
    <property type="entry name" value="alpha/beta-Hydrolases"/>
    <property type="match status" value="1"/>
</dbReference>
<dbReference type="Gene3D" id="2.60.40.10">
    <property type="entry name" value="Immunoglobulins"/>
    <property type="match status" value="1"/>
</dbReference>
<name>A0AAF3JBV2_9BILA</name>
<comment type="similarity">
    <text evidence="1">Belongs to the AB hydrolase superfamily. Lipase family.</text>
</comment>
<sequence length="495" mass="56102">MKIWIFSLFSAILAFPTEFPPDPELELDFLGIAKRWDYYAEEHFVTTDDGYILRVHRIPNRRFQTGVPNCLRPTVFLQHGMEGSSASWILNLPDQSAGFVFADAGFDVWIGNFRGNVYAKNHTKLDPTSHEFWQFSWDQMGSQDLPAMLKYVIGQTGAQQLYYVAHSMGTMAAFAEFSHNHDLEALVREFYALGPVASVAHIKGLLAWMADRYQLIQELLDVLGIDQFLPPSFLTEIIAEDVCEDADTYKVCDNLLFLISGTSQQLNETRVPVYLNHMPAAAENQKHYGQPVPPEYHVEDMTLPVHLYWGYNDTLADPQDVQEFDKPLAGEYKAKFFSADGENSAAFTVTVGDAPEFHDKPHIVQRDGGNVIVIKVRAKSHLEMKAEWFKDDKPVKCNDRVKAVVKKDDKDKDGYQFLLEITGPIKEDEAKYKCVVKNSEGQNQQSFPAIVYLALNRTIQREVGHMLGLYKINCLRTTKILPSASAPEHTSSLHI</sequence>
<dbReference type="WBParaSite" id="MBELARI_LOCUS9212">
    <property type="protein sequence ID" value="MBELARI_LOCUS9212"/>
    <property type="gene ID" value="MBELARI_LOCUS9212"/>
</dbReference>
<evidence type="ECO:0000256" key="6">
    <source>
        <dbReference type="ARBA" id="ARBA00023180"/>
    </source>
</evidence>
<dbReference type="PANTHER" id="PTHR11005">
    <property type="entry name" value="LYSOSOMAL ACID LIPASE-RELATED"/>
    <property type="match status" value="1"/>
</dbReference>
<evidence type="ECO:0000313" key="10">
    <source>
        <dbReference type="WBParaSite" id="MBELARI_LOCUS9212"/>
    </source>
</evidence>
<evidence type="ECO:0000256" key="4">
    <source>
        <dbReference type="ARBA" id="ARBA00022963"/>
    </source>
</evidence>
<dbReference type="InterPro" id="IPR013098">
    <property type="entry name" value="Ig_I-set"/>
</dbReference>
<dbReference type="Pfam" id="PF07679">
    <property type="entry name" value="I-set"/>
    <property type="match status" value="1"/>
</dbReference>
<dbReference type="Proteomes" id="UP000887575">
    <property type="component" value="Unassembled WGS sequence"/>
</dbReference>
<evidence type="ECO:0000259" key="8">
    <source>
        <dbReference type="Pfam" id="PF07679"/>
    </source>
</evidence>
<evidence type="ECO:0000259" key="7">
    <source>
        <dbReference type="Pfam" id="PF04083"/>
    </source>
</evidence>
<keyword evidence="6" id="KW-0325">Glycoprotein</keyword>
<dbReference type="Gene3D" id="3.40.50.1820">
    <property type="entry name" value="alpha/beta hydrolase"/>
    <property type="match status" value="1"/>
</dbReference>
<keyword evidence="2" id="KW-0732">Signal</keyword>
<dbReference type="InterPro" id="IPR029058">
    <property type="entry name" value="AB_hydrolase_fold"/>
</dbReference>
<dbReference type="SUPFAM" id="SSF48726">
    <property type="entry name" value="Immunoglobulin"/>
    <property type="match status" value="1"/>
</dbReference>
<dbReference type="AlphaFoldDB" id="A0AAF3JBV2"/>
<accession>A0AAF3JBV2</accession>
<proteinExistence type="inferred from homology"/>
<evidence type="ECO:0000256" key="2">
    <source>
        <dbReference type="ARBA" id="ARBA00022729"/>
    </source>
</evidence>
<evidence type="ECO:0000313" key="9">
    <source>
        <dbReference type="Proteomes" id="UP000887575"/>
    </source>
</evidence>
<dbReference type="FunFam" id="3.40.50.1820:FF:000057">
    <property type="entry name" value="Lipase"/>
    <property type="match status" value="1"/>
</dbReference>
<dbReference type="InterPro" id="IPR013783">
    <property type="entry name" value="Ig-like_fold"/>
</dbReference>
<evidence type="ECO:0000256" key="1">
    <source>
        <dbReference type="ARBA" id="ARBA00010701"/>
    </source>
</evidence>
<evidence type="ECO:0000256" key="3">
    <source>
        <dbReference type="ARBA" id="ARBA00022801"/>
    </source>
</evidence>
<keyword evidence="9" id="KW-1185">Reference proteome</keyword>
<dbReference type="GO" id="GO:0016787">
    <property type="term" value="F:hydrolase activity"/>
    <property type="evidence" value="ECO:0007669"/>
    <property type="project" value="UniProtKB-KW"/>
</dbReference>
<dbReference type="Pfam" id="PF04083">
    <property type="entry name" value="Abhydro_lipase"/>
    <property type="match status" value="1"/>
</dbReference>
<feature type="domain" description="Partial AB-hydrolase lipase" evidence="7">
    <location>
        <begin position="32"/>
        <end position="92"/>
    </location>
</feature>
<dbReference type="InterPro" id="IPR036179">
    <property type="entry name" value="Ig-like_dom_sf"/>
</dbReference>
<dbReference type="GO" id="GO:0016042">
    <property type="term" value="P:lipid catabolic process"/>
    <property type="evidence" value="ECO:0007669"/>
    <property type="project" value="UniProtKB-KW"/>
</dbReference>
<feature type="domain" description="Immunoglobulin I-set" evidence="8">
    <location>
        <begin position="355"/>
        <end position="447"/>
    </location>
</feature>
<protein>
    <recommendedName>
        <fullName evidence="11">Triacylglycerol lipase</fullName>
    </recommendedName>
</protein>
<keyword evidence="5" id="KW-0443">Lipid metabolism</keyword>
<organism evidence="9 10">
    <name type="scientific">Mesorhabditis belari</name>
    <dbReference type="NCBI Taxonomy" id="2138241"/>
    <lineage>
        <taxon>Eukaryota</taxon>
        <taxon>Metazoa</taxon>
        <taxon>Ecdysozoa</taxon>
        <taxon>Nematoda</taxon>
        <taxon>Chromadorea</taxon>
        <taxon>Rhabditida</taxon>
        <taxon>Rhabditina</taxon>
        <taxon>Rhabditomorpha</taxon>
        <taxon>Rhabditoidea</taxon>
        <taxon>Rhabditidae</taxon>
        <taxon>Mesorhabditinae</taxon>
        <taxon>Mesorhabditis</taxon>
    </lineage>
</organism>
<dbReference type="InterPro" id="IPR006693">
    <property type="entry name" value="AB_hydrolase_lipase"/>
</dbReference>
<keyword evidence="4" id="KW-0442">Lipid degradation</keyword>